<dbReference type="Gene3D" id="3.10.450.30">
    <property type="entry name" value="Microbial ribonucleases"/>
    <property type="match status" value="1"/>
</dbReference>
<dbReference type="InterPro" id="IPR057746">
    <property type="entry name" value="CpnT-like_N"/>
</dbReference>
<protein>
    <recommendedName>
        <fullName evidence="10">RHS repeat-associated protein</fullName>
    </recommendedName>
</protein>
<accession>A0A919EBS8</accession>
<sequence>MSAAAEAKKILRHLGLQWPDGDPKKLRKAAKAWRTFATSVEEVRGPVDKAAQTLIHHNKGEAIDAFDVFWSRYVGRGDKGWLVDLPKAAKAMADALDNLAHAIEDAVHKLEARIAIDAVVIVAGIGLAAATFGASTLASAAAATAIIELGASLGIGISALVAETIAATFVMAAFGGVEAVTIDAALAQPMKIAAGLQDGFSLDEINESAKSGMIVGGAFGGYGPLLNRAGGARGVPDVLRGIRPNLVELPSSARPTSSLKCAKDPIDVATGVMVLPQTDLTLPGDLPLVLERTHLSSYRAGGWFGPSWASTLDERIQLDTEGVVFAAADGMRLVYPVPKPGEPVHPVKGPRWPLQWDGRPDGAMTVTDPARGTVRTFSGPLPTDTPGAVQLPLQTVHDRNGAQFAIERTALGVPTAVTHSGGYHVAIDTEGPRITALRLLDEPPSPYERQEAPLAGTTLVRYGYDDAGHLAEVVNSSGRPLRFTYDAEGRITSWTDRNGTSYGYVYDEHGRVVRTEGSEGFLSGTLVYDDHDDASRTTTETDSLGHLRTYRSNAGGRVVAETDQLGHTTLTEWDDRGENPLAVTDPLGRTTRYTYDDAGRLVRVTLPDGTTGEAAYGTHGRPLRVTEPGGTVWQHTYDDRGNLLTTTDPAGAVTRYAYDERGRLMAVTDALGHVTGVRCDEAGLPVRVTDPLGHATTARRDAFGRIVEVTDPLGHVTRTEWTPEGRPSRRTYPDGTAETWTWDGEGNLTAHTDRAGHTTAYTHTHFDLLASRTEPDGARYTFAYDTELRLTGVTNPQGLTWSYVYDEAGRLTAETDFDGRTLTYAHNAAGELVERTNGAGETLRFERDVLGRVVAQRVPGDEAATTTYAYDAAGSLARTANAAAEVLYERDALGRPLTETVAGRTTSYAYDALGRVVRRRTPSGLTSEWTYDAAGRATELRSEAGTLAFAYDAAGRETTRRLGEGVTLTQAWDASDRLKTQVVAAAETILQHRAYAYREDGHLTEIRELTSGTRRFTLDPAGRATAVSAHGWTETYAYDTTGNLTQVTAPAHGSPGSRTFEGTLLRRAGRTTYEHDAQGRLVRKVRKLLNGQKREWTYVWDAEDRLREAVTPDGERWQYAYDPLGRRVSKRRASDGATVFFTWDGTRLAEQSTPDGTATTWDYAPGTHRPLTQTDHRPLIREAGKSLIDQLTKDAAPRFHAIVTDLVGTPTELITPDGTLSWQHRTTLWGTDLPSPPAGAVDCPLRFPGQYADPETGLHYNYFRYYDPETARYLSPDPLGLDPAPNPVGFVRNPYDCSDPLGLSPCEPGEILGDTSRLNGWIPTEVPEESQAVLRDIREFGVEAQGAGPQRQGPSLPQPFSNTGKNGAYQLPTHDSTGKPITYLEWGTVQSAGNPKWGGERIVTGSDGSAYYTPTHYQTYIVMEAPKK</sequence>
<keyword evidence="1" id="KW-0540">Nuclease</keyword>
<evidence type="ECO:0000259" key="7">
    <source>
        <dbReference type="Pfam" id="PF25547"/>
    </source>
</evidence>
<keyword evidence="9" id="KW-1185">Reference proteome</keyword>
<dbReference type="Pfam" id="PF05593">
    <property type="entry name" value="RHS_repeat"/>
    <property type="match status" value="7"/>
</dbReference>
<dbReference type="SUPFAM" id="SSF53933">
    <property type="entry name" value="Microbial ribonucleases"/>
    <property type="match status" value="1"/>
</dbReference>
<dbReference type="Gene3D" id="2.180.10.10">
    <property type="entry name" value="RHS repeat-associated core"/>
    <property type="match status" value="3"/>
</dbReference>
<dbReference type="PANTHER" id="PTHR32305:SF15">
    <property type="entry name" value="PROTEIN RHSA-RELATED"/>
    <property type="match status" value="1"/>
</dbReference>
<evidence type="ECO:0000259" key="6">
    <source>
        <dbReference type="Pfam" id="PF25023"/>
    </source>
</evidence>
<organism evidence="8 9">
    <name type="scientific">Streptomyces mashuensis</name>
    <dbReference type="NCBI Taxonomy" id="33904"/>
    <lineage>
        <taxon>Bacteria</taxon>
        <taxon>Bacillati</taxon>
        <taxon>Actinomycetota</taxon>
        <taxon>Actinomycetes</taxon>
        <taxon>Kitasatosporales</taxon>
        <taxon>Streptomycetaceae</taxon>
        <taxon>Streptomyces</taxon>
    </lineage>
</organism>
<reference evidence="8" key="2">
    <citation type="submission" date="2020-09" db="EMBL/GenBank/DDBJ databases">
        <authorList>
            <person name="Sun Q."/>
            <person name="Ohkuma M."/>
        </authorList>
    </citation>
    <scope>NUCLEOTIDE SEQUENCE</scope>
    <source>
        <strain evidence="8">JCM 4059</strain>
    </source>
</reference>
<feature type="region of interest" description="Disordered" evidence="4">
    <location>
        <begin position="1151"/>
        <end position="1173"/>
    </location>
</feature>
<dbReference type="InterPro" id="IPR016191">
    <property type="entry name" value="Ribonuclease/ribotoxin"/>
</dbReference>
<dbReference type="InterPro" id="IPR022385">
    <property type="entry name" value="Rhs_assc_core"/>
</dbReference>
<dbReference type="EMBL" id="BNBD01000002">
    <property type="protein sequence ID" value="GHF35358.1"/>
    <property type="molecule type" value="Genomic_DNA"/>
</dbReference>
<dbReference type="InterPro" id="IPR006530">
    <property type="entry name" value="YD"/>
</dbReference>
<evidence type="ECO:0000259" key="5">
    <source>
        <dbReference type="Pfam" id="PF20148"/>
    </source>
</evidence>
<dbReference type="InterPro" id="IPR050708">
    <property type="entry name" value="T6SS_VgrG/RHS"/>
</dbReference>
<evidence type="ECO:0000256" key="4">
    <source>
        <dbReference type="SAM" id="MobiDB-lite"/>
    </source>
</evidence>
<feature type="domain" description="Outer membrane channel protein CpnT-like N-terminal" evidence="7">
    <location>
        <begin position="17"/>
        <end position="145"/>
    </location>
</feature>
<evidence type="ECO:0008006" key="10">
    <source>
        <dbReference type="Google" id="ProtNLM"/>
    </source>
</evidence>
<feature type="region of interest" description="Disordered" evidence="4">
    <location>
        <begin position="1345"/>
        <end position="1367"/>
    </location>
</feature>
<dbReference type="GO" id="GO:0016787">
    <property type="term" value="F:hydrolase activity"/>
    <property type="evidence" value="ECO:0007669"/>
    <property type="project" value="UniProtKB-KW"/>
</dbReference>
<dbReference type="GO" id="GO:0003723">
    <property type="term" value="F:RNA binding"/>
    <property type="evidence" value="ECO:0007669"/>
    <property type="project" value="InterPro"/>
</dbReference>
<evidence type="ECO:0000313" key="9">
    <source>
        <dbReference type="Proteomes" id="UP000638313"/>
    </source>
</evidence>
<comment type="caution">
    <text evidence="8">The sequence shown here is derived from an EMBL/GenBank/DDBJ whole genome shotgun (WGS) entry which is preliminary data.</text>
</comment>
<proteinExistence type="predicted"/>
<dbReference type="Pfam" id="PF25547">
    <property type="entry name" value="WXG100_2"/>
    <property type="match status" value="1"/>
</dbReference>
<dbReference type="GO" id="GO:0004540">
    <property type="term" value="F:RNA nuclease activity"/>
    <property type="evidence" value="ECO:0007669"/>
    <property type="project" value="InterPro"/>
</dbReference>
<dbReference type="InterPro" id="IPR045351">
    <property type="entry name" value="DUF6531"/>
</dbReference>
<dbReference type="RefSeq" id="WP_190128691.1">
    <property type="nucleotide sequence ID" value="NZ_BNBD01000002.1"/>
</dbReference>
<dbReference type="NCBIfam" id="TIGR01643">
    <property type="entry name" value="YD_repeat_2x"/>
    <property type="match status" value="12"/>
</dbReference>
<dbReference type="Pfam" id="PF25023">
    <property type="entry name" value="TEN_YD-shell"/>
    <property type="match status" value="1"/>
</dbReference>
<evidence type="ECO:0000313" key="8">
    <source>
        <dbReference type="EMBL" id="GHF35358.1"/>
    </source>
</evidence>
<dbReference type="Proteomes" id="UP000638313">
    <property type="component" value="Unassembled WGS sequence"/>
</dbReference>
<evidence type="ECO:0000256" key="1">
    <source>
        <dbReference type="ARBA" id="ARBA00022722"/>
    </source>
</evidence>
<evidence type="ECO:0000256" key="3">
    <source>
        <dbReference type="ARBA" id="ARBA00022801"/>
    </source>
</evidence>
<name>A0A919EBS8_9ACTN</name>
<dbReference type="Pfam" id="PF20148">
    <property type="entry name" value="DUF6531"/>
    <property type="match status" value="1"/>
</dbReference>
<dbReference type="InterPro" id="IPR056823">
    <property type="entry name" value="TEN-like_YD-shell"/>
</dbReference>
<feature type="domain" description="DUF6531" evidence="5">
    <location>
        <begin position="264"/>
        <end position="335"/>
    </location>
</feature>
<gene>
    <name evidence="8" type="ORF">GCM10010218_15740</name>
</gene>
<feature type="compositionally biased region" description="Polar residues" evidence="4">
    <location>
        <begin position="1151"/>
        <end position="1160"/>
    </location>
</feature>
<evidence type="ECO:0000256" key="2">
    <source>
        <dbReference type="ARBA" id="ARBA00022737"/>
    </source>
</evidence>
<feature type="domain" description="Teneurin-like YD-shell" evidence="6">
    <location>
        <begin position="971"/>
        <end position="1277"/>
    </location>
</feature>
<dbReference type="InterPro" id="IPR031325">
    <property type="entry name" value="RHS_repeat"/>
</dbReference>
<dbReference type="NCBIfam" id="TIGR03696">
    <property type="entry name" value="Rhs_assc_core"/>
    <property type="match status" value="1"/>
</dbReference>
<keyword evidence="2" id="KW-0677">Repeat</keyword>
<dbReference type="PANTHER" id="PTHR32305">
    <property type="match status" value="1"/>
</dbReference>
<feature type="compositionally biased region" description="Polar residues" evidence="4">
    <location>
        <begin position="1352"/>
        <end position="1365"/>
    </location>
</feature>
<keyword evidence="3" id="KW-0378">Hydrolase</keyword>
<reference evidence="8" key="1">
    <citation type="journal article" date="2014" name="Int. J. Syst. Evol. Microbiol.">
        <title>Complete genome sequence of Corynebacterium casei LMG S-19264T (=DSM 44701T), isolated from a smear-ripened cheese.</title>
        <authorList>
            <consortium name="US DOE Joint Genome Institute (JGI-PGF)"/>
            <person name="Walter F."/>
            <person name="Albersmeier A."/>
            <person name="Kalinowski J."/>
            <person name="Ruckert C."/>
        </authorList>
    </citation>
    <scope>NUCLEOTIDE SEQUENCE</scope>
    <source>
        <strain evidence="8">JCM 4059</strain>
    </source>
</reference>